<organism evidence="7 8">
    <name type="scientific">Lujinxingia sediminis</name>
    <dbReference type="NCBI Taxonomy" id="2480984"/>
    <lineage>
        <taxon>Bacteria</taxon>
        <taxon>Deltaproteobacteria</taxon>
        <taxon>Bradymonadales</taxon>
        <taxon>Lujinxingiaceae</taxon>
        <taxon>Lujinxingia</taxon>
    </lineage>
</organism>
<evidence type="ECO:0000256" key="4">
    <source>
        <dbReference type="ARBA" id="ARBA00023163"/>
    </source>
</evidence>
<sequence>MSGMVTLLVSGVPTPHYGHAVAHENRSLSIAAMHRCISIFRADAATVGCDHERGAGKAHHARRSMKQTRRQRSLATYHSTRTKRRELEMFDWESVRYFLAAYETRSFTKAARLLSVEQSTVSRRIAEMERVLDVALFERTSQGLVPTEAAARISGDAEEMARRSRRIQDQAQDLRAQVGGLVRIATTEALAVFVLSRVLPGLSEHHPHLRFEILTGYPSVDLMRREADLALRFERPHRGEYAVQRVAQLPTAVLGLERWRHVAPDALPWIDVSMPGFSPSEEAWRKTHVGTPARWTTNSYLMQAELVRQGQGVALMTQSLSTIYPELVPLELDLPPGPVMDLYLVAPLSIRNLPRIDAVWRAIEGLDTLFSP</sequence>
<dbReference type="InterPro" id="IPR005119">
    <property type="entry name" value="LysR_subst-bd"/>
</dbReference>
<keyword evidence="4" id="KW-0804">Transcription</keyword>
<keyword evidence="3" id="KW-0238">DNA-binding</keyword>
<comment type="similarity">
    <text evidence="1">Belongs to the LysR transcriptional regulatory family.</text>
</comment>
<comment type="caution">
    <text evidence="7">The sequence shown here is derived from an EMBL/GenBank/DDBJ whole genome shotgun (WGS) entry which is preliminary data.</text>
</comment>
<dbReference type="InterPro" id="IPR000847">
    <property type="entry name" value="LysR_HTH_N"/>
</dbReference>
<feature type="domain" description="HTH lysR-type" evidence="6">
    <location>
        <begin position="90"/>
        <end position="147"/>
    </location>
</feature>
<reference evidence="7 8" key="1">
    <citation type="submission" date="2019-01" db="EMBL/GenBank/DDBJ databases">
        <title>Lujinxingia litoralis gen. nov., sp. nov. and Lujinxingia sediminis gen. nov., sp. nov., new members in the order Bradymonadales, isolated from coastal sediment.</title>
        <authorList>
            <person name="Li C.-M."/>
        </authorList>
    </citation>
    <scope>NUCLEOTIDE SEQUENCE [LARGE SCALE GENOMIC DNA]</scope>
    <source>
        <strain evidence="7 8">SEH01</strain>
    </source>
</reference>
<keyword evidence="8" id="KW-1185">Reference proteome</keyword>
<evidence type="ECO:0000256" key="3">
    <source>
        <dbReference type="ARBA" id="ARBA00023125"/>
    </source>
</evidence>
<dbReference type="EMBL" id="SADD01000011">
    <property type="protein sequence ID" value="RVU42574.1"/>
    <property type="molecule type" value="Genomic_DNA"/>
</dbReference>
<evidence type="ECO:0000256" key="2">
    <source>
        <dbReference type="ARBA" id="ARBA00023015"/>
    </source>
</evidence>
<dbReference type="InterPro" id="IPR036388">
    <property type="entry name" value="WH-like_DNA-bd_sf"/>
</dbReference>
<dbReference type="Pfam" id="PF00126">
    <property type="entry name" value="HTH_1"/>
    <property type="match status" value="1"/>
</dbReference>
<dbReference type="SUPFAM" id="SSF53850">
    <property type="entry name" value="Periplasmic binding protein-like II"/>
    <property type="match status" value="1"/>
</dbReference>
<dbReference type="InterPro" id="IPR036390">
    <property type="entry name" value="WH_DNA-bd_sf"/>
</dbReference>
<evidence type="ECO:0000313" key="8">
    <source>
        <dbReference type="Proteomes" id="UP000282926"/>
    </source>
</evidence>
<evidence type="ECO:0000256" key="5">
    <source>
        <dbReference type="SAM" id="MobiDB-lite"/>
    </source>
</evidence>
<feature type="region of interest" description="Disordered" evidence="5">
    <location>
        <begin position="52"/>
        <end position="77"/>
    </location>
</feature>
<dbReference type="PANTHER" id="PTHR30126">
    <property type="entry name" value="HTH-TYPE TRANSCRIPTIONAL REGULATOR"/>
    <property type="match status" value="1"/>
</dbReference>
<protein>
    <submittedName>
        <fullName evidence="7">LysR family transcriptional regulator</fullName>
    </submittedName>
</protein>
<keyword evidence="2" id="KW-0805">Transcription regulation</keyword>
<feature type="compositionally biased region" description="Basic residues" evidence="5">
    <location>
        <begin position="56"/>
        <end position="72"/>
    </location>
</feature>
<evidence type="ECO:0000256" key="1">
    <source>
        <dbReference type="ARBA" id="ARBA00009437"/>
    </source>
</evidence>
<dbReference type="SUPFAM" id="SSF46785">
    <property type="entry name" value="Winged helix' DNA-binding domain"/>
    <property type="match status" value="1"/>
</dbReference>
<evidence type="ECO:0000259" key="6">
    <source>
        <dbReference type="PROSITE" id="PS50931"/>
    </source>
</evidence>
<accession>A0ABY0CQF3</accession>
<evidence type="ECO:0000313" key="7">
    <source>
        <dbReference type="EMBL" id="RVU42574.1"/>
    </source>
</evidence>
<proteinExistence type="inferred from homology"/>
<dbReference type="PROSITE" id="PS50931">
    <property type="entry name" value="HTH_LYSR"/>
    <property type="match status" value="1"/>
</dbReference>
<dbReference type="Gene3D" id="1.10.10.10">
    <property type="entry name" value="Winged helix-like DNA-binding domain superfamily/Winged helix DNA-binding domain"/>
    <property type="match status" value="1"/>
</dbReference>
<dbReference type="Proteomes" id="UP000282926">
    <property type="component" value="Unassembled WGS sequence"/>
</dbReference>
<gene>
    <name evidence="7" type="ORF">EA187_15405</name>
</gene>
<dbReference type="Pfam" id="PF03466">
    <property type="entry name" value="LysR_substrate"/>
    <property type="match status" value="1"/>
</dbReference>
<dbReference type="Gene3D" id="3.40.190.10">
    <property type="entry name" value="Periplasmic binding protein-like II"/>
    <property type="match status" value="1"/>
</dbReference>
<dbReference type="PRINTS" id="PR00039">
    <property type="entry name" value="HTHLYSR"/>
</dbReference>
<dbReference type="PANTHER" id="PTHR30126:SF21">
    <property type="entry name" value="TRANSCRIPTIONAL REGULATOR-RELATED"/>
    <property type="match status" value="1"/>
</dbReference>
<name>A0ABY0CQF3_9DELT</name>